<evidence type="ECO:0000313" key="2">
    <source>
        <dbReference type="EMBL" id="MFD1399705.1"/>
    </source>
</evidence>
<dbReference type="InterPro" id="IPR046817">
    <property type="entry name" value="MmeI_N"/>
</dbReference>
<gene>
    <name evidence="2" type="ORF">ACFQ41_10340</name>
</gene>
<dbReference type="Proteomes" id="UP001597199">
    <property type="component" value="Unassembled WGS sequence"/>
</dbReference>
<sequence length="94" mass="10890">MDYTSFIDGFIDTTKGLIESNGRNKRFFDGIRQSDGGLLSPFEQAKRYSANLPYSKRPCWIFTSNFKQFFVYDMEQPNGEPAVIQFKDLCLIID</sequence>
<feature type="domain" description="MmeI-like N-terminal" evidence="1">
    <location>
        <begin position="5"/>
        <end position="89"/>
    </location>
</feature>
<name>A0ABW4BIW8_9LACO</name>
<organism evidence="2 3">
    <name type="scientific">Lacticaseibacillus suilingensis</name>
    <dbReference type="NCBI Taxonomy" id="2799577"/>
    <lineage>
        <taxon>Bacteria</taxon>
        <taxon>Bacillati</taxon>
        <taxon>Bacillota</taxon>
        <taxon>Bacilli</taxon>
        <taxon>Lactobacillales</taxon>
        <taxon>Lactobacillaceae</taxon>
        <taxon>Lacticaseibacillus</taxon>
    </lineage>
</organism>
<dbReference type="Pfam" id="PF20464">
    <property type="entry name" value="MmeI_N"/>
    <property type="match status" value="1"/>
</dbReference>
<dbReference type="RefSeq" id="WP_204119924.1">
    <property type="nucleotide sequence ID" value="NZ_BOLV01000053.1"/>
</dbReference>
<reference evidence="3" key="1">
    <citation type="journal article" date="2019" name="Int. J. Syst. Evol. Microbiol.">
        <title>The Global Catalogue of Microorganisms (GCM) 10K type strain sequencing project: providing services to taxonomists for standard genome sequencing and annotation.</title>
        <authorList>
            <consortium name="The Broad Institute Genomics Platform"/>
            <consortium name="The Broad Institute Genome Sequencing Center for Infectious Disease"/>
            <person name="Wu L."/>
            <person name="Ma J."/>
        </authorList>
    </citation>
    <scope>NUCLEOTIDE SEQUENCE [LARGE SCALE GENOMIC DNA]</scope>
    <source>
        <strain evidence="3">CCM 9110</strain>
    </source>
</reference>
<proteinExistence type="predicted"/>
<dbReference type="EMBL" id="JBHTOA010000038">
    <property type="protein sequence ID" value="MFD1399705.1"/>
    <property type="molecule type" value="Genomic_DNA"/>
</dbReference>
<keyword evidence="3" id="KW-1185">Reference proteome</keyword>
<evidence type="ECO:0000259" key="1">
    <source>
        <dbReference type="Pfam" id="PF20464"/>
    </source>
</evidence>
<protein>
    <submittedName>
        <fullName evidence="2">Type IIL restriction-modification enzyme MmeI</fullName>
    </submittedName>
</protein>
<evidence type="ECO:0000313" key="3">
    <source>
        <dbReference type="Proteomes" id="UP001597199"/>
    </source>
</evidence>
<accession>A0ABW4BIW8</accession>
<comment type="caution">
    <text evidence="2">The sequence shown here is derived from an EMBL/GenBank/DDBJ whole genome shotgun (WGS) entry which is preliminary data.</text>
</comment>